<dbReference type="Pfam" id="PF20241">
    <property type="entry name" value="DUF6598"/>
    <property type="match status" value="1"/>
</dbReference>
<feature type="region of interest" description="Disordered" evidence="1">
    <location>
        <begin position="1"/>
        <end position="25"/>
    </location>
</feature>
<protein>
    <recommendedName>
        <fullName evidence="2">DUF6598 domain-containing protein</fullName>
    </recommendedName>
</protein>
<dbReference type="PANTHER" id="PTHR33065:SF191">
    <property type="entry name" value="GENOME ASSEMBLY, CHROMOSOME: II"/>
    <property type="match status" value="1"/>
</dbReference>
<proteinExistence type="predicted"/>
<name>A0A453DKD4_AEGTS</name>
<organism evidence="3 4">
    <name type="scientific">Aegilops tauschii subsp. strangulata</name>
    <name type="common">Goatgrass</name>
    <dbReference type="NCBI Taxonomy" id="200361"/>
    <lineage>
        <taxon>Eukaryota</taxon>
        <taxon>Viridiplantae</taxon>
        <taxon>Streptophyta</taxon>
        <taxon>Embryophyta</taxon>
        <taxon>Tracheophyta</taxon>
        <taxon>Spermatophyta</taxon>
        <taxon>Magnoliopsida</taxon>
        <taxon>Liliopsida</taxon>
        <taxon>Poales</taxon>
        <taxon>Poaceae</taxon>
        <taxon>BOP clade</taxon>
        <taxon>Pooideae</taxon>
        <taxon>Triticodae</taxon>
        <taxon>Triticeae</taxon>
        <taxon>Triticinae</taxon>
        <taxon>Aegilops</taxon>
    </lineage>
</organism>
<dbReference type="InterPro" id="IPR046533">
    <property type="entry name" value="DUF6598"/>
</dbReference>
<dbReference type="Gramene" id="AET2Gv21283500.1">
    <property type="protein sequence ID" value="AET2Gv21283500.1"/>
    <property type="gene ID" value="AET2Gv21283500"/>
</dbReference>
<dbReference type="EnsemblPlants" id="AET2Gv21283500.1">
    <property type="protein sequence ID" value="AET2Gv21283500.1"/>
    <property type="gene ID" value="AET2Gv21283500"/>
</dbReference>
<accession>A0A453DKD4</accession>
<reference evidence="4" key="1">
    <citation type="journal article" date="2014" name="Science">
        <title>Ancient hybridizations among the ancestral genomes of bread wheat.</title>
        <authorList>
            <consortium name="International Wheat Genome Sequencing Consortium,"/>
            <person name="Marcussen T."/>
            <person name="Sandve S.R."/>
            <person name="Heier L."/>
            <person name="Spannagl M."/>
            <person name="Pfeifer M."/>
            <person name="Jakobsen K.S."/>
            <person name="Wulff B.B."/>
            <person name="Steuernagel B."/>
            <person name="Mayer K.F."/>
            <person name="Olsen O.A."/>
        </authorList>
    </citation>
    <scope>NUCLEOTIDE SEQUENCE [LARGE SCALE GENOMIC DNA]</scope>
    <source>
        <strain evidence="4">cv. AL8/78</strain>
    </source>
</reference>
<dbReference type="KEGG" id="ats:109764516"/>
<dbReference type="AlphaFoldDB" id="A0A453DKD4"/>
<reference evidence="4" key="2">
    <citation type="journal article" date="2017" name="Nat. Plants">
        <title>The Aegilops tauschii genome reveals multiple impacts of transposons.</title>
        <authorList>
            <person name="Zhao G."/>
            <person name="Zou C."/>
            <person name="Li K."/>
            <person name="Wang K."/>
            <person name="Li T."/>
            <person name="Gao L."/>
            <person name="Zhang X."/>
            <person name="Wang H."/>
            <person name="Yang Z."/>
            <person name="Liu X."/>
            <person name="Jiang W."/>
            <person name="Mao L."/>
            <person name="Kong X."/>
            <person name="Jiao Y."/>
            <person name="Jia J."/>
        </authorList>
    </citation>
    <scope>NUCLEOTIDE SEQUENCE [LARGE SCALE GENOMIC DNA]</scope>
    <source>
        <strain evidence="4">cv. AL8/78</strain>
    </source>
</reference>
<dbReference type="OrthoDB" id="675566at2759"/>
<dbReference type="Proteomes" id="UP000015105">
    <property type="component" value="Chromosome 2D"/>
</dbReference>
<reference evidence="3" key="5">
    <citation type="journal article" date="2021" name="G3 (Bethesda)">
        <title>Aegilops tauschii genome assembly Aet v5.0 features greater sequence contiguity and improved annotation.</title>
        <authorList>
            <person name="Wang L."/>
            <person name="Zhu T."/>
            <person name="Rodriguez J.C."/>
            <person name="Deal K.R."/>
            <person name="Dubcovsky J."/>
            <person name="McGuire P.E."/>
            <person name="Lux T."/>
            <person name="Spannagl M."/>
            <person name="Mayer K.F.X."/>
            <person name="Baldrich P."/>
            <person name="Meyers B.C."/>
            <person name="Huo N."/>
            <person name="Gu Y.Q."/>
            <person name="Zhou H."/>
            <person name="Devos K.M."/>
            <person name="Bennetzen J.L."/>
            <person name="Unver T."/>
            <person name="Budak H."/>
            <person name="Gulick P.J."/>
            <person name="Galiba G."/>
            <person name="Kalapos B."/>
            <person name="Nelson D.R."/>
            <person name="Li P."/>
            <person name="You F.M."/>
            <person name="Luo M.C."/>
            <person name="Dvorak J."/>
        </authorList>
    </citation>
    <scope>NUCLEOTIDE SEQUENCE [LARGE SCALE GENOMIC DNA]</scope>
    <source>
        <strain evidence="3">cv. AL8/78</strain>
    </source>
</reference>
<sequence>MGGSGDQRWMQETPMGSGSNPDSGEALGRYRGLLRWETDLLRSEVRSRGLDTIAGKKAYLERHSDGRQLGFASPQLQELLSAPEVGSVPLVSWPYLVPHHEEAVDLLLHEAHRLTYRIQSLRELGVPIPFNKLELLFRLSGMCERLSRSIRTHASPTSSESSQDAAISPYKERRMSWVSTWGSPVLRCGGFHDITTLSPMYFTPCAPRIIPSSAFATKALQIYSFEIFELDDSLKWPLNVYGVVAARDVVDGNRNLLFSRSRANCQVVTKEHPFLHLTGPSRAILSEYPVDFEVELRIKDGSESQDKALISSTNHHHFCADTALFLGCLCSAKLNLQTVASAVQATILSVRVTGGLSTFEFGGQIACSLSTAGHQVVLFDSSEEFCEDLEGYVPLARNVVTVESKGSLRIIIKSYTESHGVAHQAEFEFGAKHCQISSQERVIGDSKLQVVIAWSLLVRDKLDNMAAGYAFTYPSLCG</sequence>
<evidence type="ECO:0000259" key="2">
    <source>
        <dbReference type="Pfam" id="PF20241"/>
    </source>
</evidence>
<reference evidence="3" key="4">
    <citation type="submission" date="2019-03" db="UniProtKB">
        <authorList>
            <consortium name="EnsemblPlants"/>
        </authorList>
    </citation>
    <scope>IDENTIFICATION</scope>
</reference>
<reference evidence="3" key="3">
    <citation type="journal article" date="2017" name="Nature">
        <title>Genome sequence of the progenitor of the wheat D genome Aegilops tauschii.</title>
        <authorList>
            <person name="Luo M.C."/>
            <person name="Gu Y.Q."/>
            <person name="Puiu D."/>
            <person name="Wang H."/>
            <person name="Twardziok S.O."/>
            <person name="Deal K.R."/>
            <person name="Huo N."/>
            <person name="Zhu T."/>
            <person name="Wang L."/>
            <person name="Wang Y."/>
            <person name="McGuire P.E."/>
            <person name="Liu S."/>
            <person name="Long H."/>
            <person name="Ramasamy R.K."/>
            <person name="Rodriguez J.C."/>
            <person name="Van S.L."/>
            <person name="Yuan L."/>
            <person name="Wang Z."/>
            <person name="Xia Z."/>
            <person name="Xiao L."/>
            <person name="Anderson O.D."/>
            <person name="Ouyang S."/>
            <person name="Liang Y."/>
            <person name="Zimin A.V."/>
            <person name="Pertea G."/>
            <person name="Qi P."/>
            <person name="Bennetzen J.L."/>
            <person name="Dai X."/>
            <person name="Dawson M.W."/>
            <person name="Muller H.G."/>
            <person name="Kugler K."/>
            <person name="Rivarola-Duarte L."/>
            <person name="Spannagl M."/>
            <person name="Mayer K.F.X."/>
            <person name="Lu F.H."/>
            <person name="Bevan M.W."/>
            <person name="Leroy P."/>
            <person name="Li P."/>
            <person name="You F.M."/>
            <person name="Sun Q."/>
            <person name="Liu Z."/>
            <person name="Lyons E."/>
            <person name="Wicker T."/>
            <person name="Salzberg S.L."/>
            <person name="Devos K.M."/>
            <person name="Dvorak J."/>
        </authorList>
    </citation>
    <scope>NUCLEOTIDE SEQUENCE [LARGE SCALE GENOMIC DNA]</scope>
    <source>
        <strain evidence="3">cv. AL8/78</strain>
    </source>
</reference>
<dbReference type="GeneID" id="109764516"/>
<evidence type="ECO:0000313" key="4">
    <source>
        <dbReference type="Proteomes" id="UP000015105"/>
    </source>
</evidence>
<dbReference type="RefSeq" id="XP_020178907.1">
    <property type="nucleotide sequence ID" value="XM_020323318.4"/>
</dbReference>
<keyword evidence="4" id="KW-1185">Reference proteome</keyword>
<evidence type="ECO:0000256" key="1">
    <source>
        <dbReference type="SAM" id="MobiDB-lite"/>
    </source>
</evidence>
<dbReference type="PANTHER" id="PTHR33065">
    <property type="entry name" value="OS07G0486400 PROTEIN"/>
    <property type="match status" value="1"/>
</dbReference>
<feature type="domain" description="DUF6598" evidence="2">
    <location>
        <begin position="219"/>
        <end position="451"/>
    </location>
</feature>
<evidence type="ECO:0000313" key="3">
    <source>
        <dbReference type="EnsemblPlants" id="AET2Gv21283500.1"/>
    </source>
</evidence>
<dbReference type="OMA" id="KWPLNIY"/>